<dbReference type="EMBL" id="BAAAEM010000002">
    <property type="protein sequence ID" value="GAA0466137.1"/>
    <property type="molecule type" value="Genomic_DNA"/>
</dbReference>
<name>A0ABN1A2T3_9SPHN</name>
<proteinExistence type="predicted"/>
<dbReference type="SFLD" id="SFLDG00358">
    <property type="entry name" value="Main_(cytGST)"/>
    <property type="match status" value="1"/>
</dbReference>
<dbReference type="Gene3D" id="3.40.30.10">
    <property type="entry name" value="Glutaredoxin"/>
    <property type="match status" value="1"/>
</dbReference>
<feature type="domain" description="GST N-terminal" evidence="1">
    <location>
        <begin position="3"/>
        <end position="83"/>
    </location>
</feature>
<dbReference type="CDD" id="cd00299">
    <property type="entry name" value="GST_C_family"/>
    <property type="match status" value="1"/>
</dbReference>
<dbReference type="InterPro" id="IPR004045">
    <property type="entry name" value="Glutathione_S-Trfase_N"/>
</dbReference>
<evidence type="ECO:0000313" key="4">
    <source>
        <dbReference type="Proteomes" id="UP001500713"/>
    </source>
</evidence>
<gene>
    <name evidence="3" type="ORF">GCM10009096_03500</name>
</gene>
<dbReference type="InterPro" id="IPR010987">
    <property type="entry name" value="Glutathione-S-Trfase_C-like"/>
</dbReference>
<comment type="caution">
    <text evidence="3">The sequence shown here is derived from an EMBL/GenBank/DDBJ whole genome shotgun (WGS) entry which is preliminary data.</text>
</comment>
<dbReference type="InterPro" id="IPR040079">
    <property type="entry name" value="Glutathione_S-Trfase"/>
</dbReference>
<dbReference type="SUPFAM" id="SSF47616">
    <property type="entry name" value="GST C-terminal domain-like"/>
    <property type="match status" value="1"/>
</dbReference>
<reference evidence="4" key="1">
    <citation type="journal article" date="2019" name="Int. J. Syst. Evol. Microbiol.">
        <title>The Global Catalogue of Microorganisms (GCM) 10K type strain sequencing project: providing services to taxonomists for standard genome sequencing and annotation.</title>
        <authorList>
            <consortium name="The Broad Institute Genomics Platform"/>
            <consortium name="The Broad Institute Genome Sequencing Center for Infectious Disease"/>
            <person name="Wu L."/>
            <person name="Ma J."/>
        </authorList>
    </citation>
    <scope>NUCLEOTIDE SEQUENCE [LARGE SCALE GENOMIC DNA]</scope>
    <source>
        <strain evidence="4">JCM 14162</strain>
    </source>
</reference>
<dbReference type="SFLD" id="SFLDS00019">
    <property type="entry name" value="Glutathione_Transferase_(cytos"/>
    <property type="match status" value="1"/>
</dbReference>
<dbReference type="InterPro" id="IPR036282">
    <property type="entry name" value="Glutathione-S-Trfase_C_sf"/>
</dbReference>
<keyword evidence="4" id="KW-1185">Reference proteome</keyword>
<dbReference type="InterPro" id="IPR050983">
    <property type="entry name" value="GST_Omega/HSP26"/>
</dbReference>
<dbReference type="RefSeq" id="WP_229954101.1">
    <property type="nucleotide sequence ID" value="NZ_BAAAEM010000002.1"/>
</dbReference>
<sequence>MTASVIVHGYHISVYNRIVQMTLRQKGVAYTSVEINPFSDAVPDSYREMHPFGRVPVLVHGEFQIYETAAIARYIDQAFDGPPLVPQEARPAARMAQVISIVDNYGYWPMVRQVCSHRVFRPLQGQPADEAEIAKGLKASRTVLSALDRIAGEGLVLDAQTITLADCHLAPMIGYFVQAVEGEEELKRRQALADWWAWVADQQSFKDTAPQLPS</sequence>
<dbReference type="PANTHER" id="PTHR43968">
    <property type="match status" value="1"/>
</dbReference>
<accession>A0ABN1A2T3</accession>
<evidence type="ECO:0000259" key="1">
    <source>
        <dbReference type="PROSITE" id="PS50404"/>
    </source>
</evidence>
<dbReference type="PROSITE" id="PS50405">
    <property type="entry name" value="GST_CTER"/>
    <property type="match status" value="1"/>
</dbReference>
<dbReference type="Gene3D" id="1.20.1050.10">
    <property type="match status" value="1"/>
</dbReference>
<protein>
    <submittedName>
        <fullName evidence="3">Glutathione S-transferase family protein</fullName>
    </submittedName>
</protein>
<dbReference type="SUPFAM" id="SSF52833">
    <property type="entry name" value="Thioredoxin-like"/>
    <property type="match status" value="1"/>
</dbReference>
<dbReference type="PANTHER" id="PTHR43968:SF6">
    <property type="entry name" value="GLUTATHIONE S-TRANSFERASE OMEGA"/>
    <property type="match status" value="1"/>
</dbReference>
<dbReference type="Pfam" id="PF13417">
    <property type="entry name" value="GST_N_3"/>
    <property type="match status" value="1"/>
</dbReference>
<dbReference type="Proteomes" id="UP001500713">
    <property type="component" value="Unassembled WGS sequence"/>
</dbReference>
<evidence type="ECO:0000313" key="3">
    <source>
        <dbReference type="EMBL" id="GAA0466137.1"/>
    </source>
</evidence>
<dbReference type="InterPro" id="IPR036249">
    <property type="entry name" value="Thioredoxin-like_sf"/>
</dbReference>
<organism evidence="3 4">
    <name type="scientific">Parasphingorhabdus litoris</name>
    <dbReference type="NCBI Taxonomy" id="394733"/>
    <lineage>
        <taxon>Bacteria</taxon>
        <taxon>Pseudomonadati</taxon>
        <taxon>Pseudomonadota</taxon>
        <taxon>Alphaproteobacteria</taxon>
        <taxon>Sphingomonadales</taxon>
        <taxon>Sphingomonadaceae</taxon>
        <taxon>Parasphingorhabdus</taxon>
    </lineage>
</organism>
<dbReference type="PROSITE" id="PS50404">
    <property type="entry name" value="GST_NTER"/>
    <property type="match status" value="1"/>
</dbReference>
<feature type="domain" description="GST C-terminal" evidence="2">
    <location>
        <begin position="88"/>
        <end position="214"/>
    </location>
</feature>
<evidence type="ECO:0000259" key="2">
    <source>
        <dbReference type="PROSITE" id="PS50405"/>
    </source>
</evidence>